<keyword evidence="2" id="KW-0812">Transmembrane</keyword>
<dbReference type="AlphaFoldDB" id="W9HF48"/>
<feature type="transmembrane region" description="Helical" evidence="2">
    <location>
        <begin position="129"/>
        <end position="150"/>
    </location>
</feature>
<feature type="transmembrane region" description="Helical" evidence="2">
    <location>
        <begin position="170"/>
        <end position="192"/>
    </location>
</feature>
<name>W9HF48_FUSOX</name>
<evidence type="ECO:0008006" key="5">
    <source>
        <dbReference type="Google" id="ProtNLM"/>
    </source>
</evidence>
<protein>
    <recommendedName>
        <fullName evidence="5">TLC domain-containing protein</fullName>
    </recommendedName>
</protein>
<evidence type="ECO:0000313" key="4">
    <source>
        <dbReference type="Proteomes" id="UP000030753"/>
    </source>
</evidence>
<sequence length="292" mass="33954">MEPKIVRIPNEFLSNLLPRGALILCSCILVIVILSNLFERWLLGALYPQVWADLAHHERRRRSFVYLHIGVSIMAILCIFGAYPVFDFLVGRAQVSDILFKRITYGDYLFVLSHMYSAYYIFELSFRTKFASAISIAHHIGLLIAIQMALSLFGDLRKYPEAILEFYMCMVWGTFDVIVEIFLYMFMIIWRVKSYNHSLLTKMAYACFVWVLLGATVETGITIWLLKSSWSRWGLSFRILLPLLFSLWISTQLYGAYRIFVMARSQARRAKHDSQTLSSDHDDISSLERQKP</sequence>
<feature type="compositionally biased region" description="Basic and acidic residues" evidence="1">
    <location>
        <begin position="279"/>
        <end position="292"/>
    </location>
</feature>
<keyword evidence="2" id="KW-0472">Membrane</keyword>
<feature type="region of interest" description="Disordered" evidence="1">
    <location>
        <begin position="272"/>
        <end position="292"/>
    </location>
</feature>
<gene>
    <name evidence="3" type="ORF">FOYG_16779</name>
</gene>
<keyword evidence="2" id="KW-1133">Transmembrane helix</keyword>
<dbReference type="HOGENOM" id="CLU_068925_0_0_1"/>
<dbReference type="OrthoDB" id="10010954at2759"/>
<proteinExistence type="predicted"/>
<feature type="transmembrane region" description="Helical" evidence="2">
    <location>
        <begin position="103"/>
        <end position="122"/>
    </location>
</feature>
<dbReference type="Proteomes" id="UP000030753">
    <property type="component" value="Unassembled WGS sequence"/>
</dbReference>
<organism evidence="3 4">
    <name type="scientific">Fusarium oxysporum NRRL 32931</name>
    <dbReference type="NCBI Taxonomy" id="660029"/>
    <lineage>
        <taxon>Eukaryota</taxon>
        <taxon>Fungi</taxon>
        <taxon>Dikarya</taxon>
        <taxon>Ascomycota</taxon>
        <taxon>Pezizomycotina</taxon>
        <taxon>Sordariomycetes</taxon>
        <taxon>Hypocreomycetidae</taxon>
        <taxon>Hypocreales</taxon>
        <taxon>Nectriaceae</taxon>
        <taxon>Fusarium</taxon>
        <taxon>Fusarium oxysporum species complex</taxon>
    </lineage>
</organism>
<evidence type="ECO:0000256" key="2">
    <source>
        <dbReference type="SAM" id="Phobius"/>
    </source>
</evidence>
<feature type="transmembrane region" description="Helical" evidence="2">
    <location>
        <begin position="64"/>
        <end position="83"/>
    </location>
</feature>
<feature type="transmembrane region" description="Helical" evidence="2">
    <location>
        <begin position="20"/>
        <end position="43"/>
    </location>
</feature>
<feature type="transmembrane region" description="Helical" evidence="2">
    <location>
        <begin position="204"/>
        <end position="227"/>
    </location>
</feature>
<feature type="transmembrane region" description="Helical" evidence="2">
    <location>
        <begin position="239"/>
        <end position="261"/>
    </location>
</feature>
<reference evidence="3 4" key="1">
    <citation type="submission" date="2011-06" db="EMBL/GenBank/DDBJ databases">
        <title>The Genome Sequence of Fusarium oxysporum FOSC 3-a.</title>
        <authorList>
            <consortium name="The Broad Institute Genome Sequencing Platform"/>
            <person name="Ma L.-J."/>
            <person name="Gale L.R."/>
            <person name="Schwartz D.C."/>
            <person name="Zhou S."/>
            <person name="Corby-Kistler H."/>
            <person name="Young S.K."/>
            <person name="Zeng Q."/>
            <person name="Gargeya S."/>
            <person name="Fitzgerald M."/>
            <person name="Haas B."/>
            <person name="Abouelleil A."/>
            <person name="Alvarado L."/>
            <person name="Arachchi H.M."/>
            <person name="Berlin A."/>
            <person name="Brown A."/>
            <person name="Chapman S.B."/>
            <person name="Chen Z."/>
            <person name="Dunbar C."/>
            <person name="Freedman E."/>
            <person name="Gearin G."/>
            <person name="Gellesch M."/>
            <person name="Goldberg J."/>
            <person name="Griggs A."/>
            <person name="Gujja S."/>
            <person name="Heiman D."/>
            <person name="Howarth C."/>
            <person name="Larson L."/>
            <person name="Lui A."/>
            <person name="MacDonald P.J.P."/>
            <person name="Mehta T."/>
            <person name="Montmayeur A."/>
            <person name="Murphy C."/>
            <person name="Neiman D."/>
            <person name="Pearson M."/>
            <person name="Priest M."/>
            <person name="Roberts A."/>
            <person name="Saif S."/>
            <person name="Shea T."/>
            <person name="Shenoy N."/>
            <person name="Sisk P."/>
            <person name="Stolte C."/>
            <person name="Sykes S."/>
            <person name="Wortman J."/>
            <person name="Nusbaum C."/>
            <person name="Birren B."/>
        </authorList>
    </citation>
    <scope>NUCLEOTIDE SEQUENCE [LARGE SCALE GENOMIC DNA]</scope>
    <source>
        <strain evidence="4">FOSC 3-a</strain>
    </source>
</reference>
<evidence type="ECO:0000256" key="1">
    <source>
        <dbReference type="SAM" id="MobiDB-lite"/>
    </source>
</evidence>
<dbReference type="EMBL" id="JH717850">
    <property type="protein sequence ID" value="EWY80862.1"/>
    <property type="molecule type" value="Genomic_DNA"/>
</dbReference>
<evidence type="ECO:0000313" key="3">
    <source>
        <dbReference type="EMBL" id="EWY80862.1"/>
    </source>
</evidence>
<accession>W9HF48</accession>